<gene>
    <name evidence="8" type="ORF">HOLleu_11569</name>
</gene>
<evidence type="ECO:0000256" key="6">
    <source>
        <dbReference type="SAM" id="Phobius"/>
    </source>
</evidence>
<evidence type="ECO:0000313" key="9">
    <source>
        <dbReference type="Proteomes" id="UP001152320"/>
    </source>
</evidence>
<keyword evidence="3 6" id="KW-0812">Transmembrane</keyword>
<dbReference type="GO" id="GO:0007165">
    <property type="term" value="P:signal transduction"/>
    <property type="evidence" value="ECO:0007669"/>
    <property type="project" value="TreeGrafter"/>
</dbReference>
<dbReference type="PANTHER" id="PTHR10165">
    <property type="entry name" value="LIPID PHOSPHATE PHOSPHATASE"/>
    <property type="match status" value="1"/>
</dbReference>
<dbReference type="SUPFAM" id="SSF48317">
    <property type="entry name" value="Acid phosphatase/Vanadium-dependent haloperoxidase"/>
    <property type="match status" value="1"/>
</dbReference>
<feature type="domain" description="Phosphatidic acid phosphatase type 2/haloperoxidase" evidence="7">
    <location>
        <begin position="111"/>
        <end position="258"/>
    </location>
</feature>
<feature type="transmembrane region" description="Helical" evidence="6">
    <location>
        <begin position="180"/>
        <end position="200"/>
    </location>
</feature>
<dbReference type="EMBL" id="JAIZAY010000004">
    <property type="protein sequence ID" value="KAJ8044181.1"/>
    <property type="molecule type" value="Genomic_DNA"/>
</dbReference>
<dbReference type="SMART" id="SM00014">
    <property type="entry name" value="acidPPc"/>
    <property type="match status" value="1"/>
</dbReference>
<reference evidence="8" key="1">
    <citation type="submission" date="2021-10" db="EMBL/GenBank/DDBJ databases">
        <title>Tropical sea cucumber genome reveals ecological adaptation and Cuvierian tubules defense mechanism.</title>
        <authorList>
            <person name="Chen T."/>
        </authorList>
    </citation>
    <scope>NUCLEOTIDE SEQUENCE</scope>
    <source>
        <strain evidence="8">Nanhai2018</strain>
        <tissue evidence="8">Muscle</tissue>
    </source>
</reference>
<organism evidence="8 9">
    <name type="scientific">Holothuria leucospilota</name>
    <name type="common">Black long sea cucumber</name>
    <name type="synonym">Mertensiothuria leucospilota</name>
    <dbReference type="NCBI Taxonomy" id="206669"/>
    <lineage>
        <taxon>Eukaryota</taxon>
        <taxon>Metazoa</taxon>
        <taxon>Echinodermata</taxon>
        <taxon>Eleutherozoa</taxon>
        <taxon>Echinozoa</taxon>
        <taxon>Holothuroidea</taxon>
        <taxon>Aspidochirotacea</taxon>
        <taxon>Aspidochirotida</taxon>
        <taxon>Holothuriidae</taxon>
        <taxon>Holothuria</taxon>
    </lineage>
</organism>
<dbReference type="InterPro" id="IPR043216">
    <property type="entry name" value="PAP-like"/>
</dbReference>
<evidence type="ECO:0000256" key="1">
    <source>
        <dbReference type="ARBA" id="ARBA00004141"/>
    </source>
</evidence>
<keyword evidence="9" id="KW-1185">Reference proteome</keyword>
<comment type="similarity">
    <text evidence="2">Belongs to the PA-phosphatase related phosphoesterase family.</text>
</comment>
<feature type="transmembrane region" description="Helical" evidence="6">
    <location>
        <begin position="56"/>
        <end position="78"/>
    </location>
</feature>
<dbReference type="Pfam" id="PF01569">
    <property type="entry name" value="PAP2"/>
    <property type="match status" value="1"/>
</dbReference>
<evidence type="ECO:0000259" key="7">
    <source>
        <dbReference type="SMART" id="SM00014"/>
    </source>
</evidence>
<feature type="transmembrane region" description="Helical" evidence="6">
    <location>
        <begin position="212"/>
        <end position="231"/>
    </location>
</feature>
<accession>A0A9Q1CFT9</accession>
<name>A0A9Q1CFT9_HOLLE</name>
<evidence type="ECO:0000313" key="8">
    <source>
        <dbReference type="EMBL" id="KAJ8044181.1"/>
    </source>
</evidence>
<feature type="transmembrane region" description="Helical" evidence="6">
    <location>
        <begin position="243"/>
        <end position="261"/>
    </location>
</feature>
<dbReference type="InterPro" id="IPR000326">
    <property type="entry name" value="PAP2/HPO"/>
</dbReference>
<evidence type="ECO:0000256" key="2">
    <source>
        <dbReference type="ARBA" id="ARBA00008816"/>
    </source>
</evidence>
<dbReference type="GO" id="GO:0006644">
    <property type="term" value="P:phospholipid metabolic process"/>
    <property type="evidence" value="ECO:0007669"/>
    <property type="project" value="InterPro"/>
</dbReference>
<dbReference type="InterPro" id="IPR036938">
    <property type="entry name" value="PAP2/HPO_sf"/>
</dbReference>
<evidence type="ECO:0000256" key="5">
    <source>
        <dbReference type="ARBA" id="ARBA00023136"/>
    </source>
</evidence>
<dbReference type="PANTHER" id="PTHR10165:SF103">
    <property type="entry name" value="PHOSPHOLIPID PHOSPHATASE HOMOLOG 1.2 HOMOLOG"/>
    <property type="match status" value="1"/>
</dbReference>
<dbReference type="GO" id="GO:0046839">
    <property type="term" value="P:phospholipid dephosphorylation"/>
    <property type="evidence" value="ECO:0007669"/>
    <property type="project" value="TreeGrafter"/>
</dbReference>
<evidence type="ECO:0000256" key="4">
    <source>
        <dbReference type="ARBA" id="ARBA00022989"/>
    </source>
</evidence>
<dbReference type="CDD" id="cd03384">
    <property type="entry name" value="PAP2_wunen"/>
    <property type="match status" value="1"/>
</dbReference>
<comment type="subcellular location">
    <subcellularLocation>
        <location evidence="1">Membrane</location>
        <topology evidence="1">Multi-pass membrane protein</topology>
    </subcellularLocation>
</comment>
<proteinExistence type="inferred from homology"/>
<dbReference type="Gene3D" id="1.20.144.10">
    <property type="entry name" value="Phosphatidic acid phosphatase type 2/haloperoxidase"/>
    <property type="match status" value="1"/>
</dbReference>
<feature type="transmembrane region" description="Helical" evidence="6">
    <location>
        <begin position="98"/>
        <end position="124"/>
    </location>
</feature>
<keyword evidence="4 6" id="KW-1133">Transmembrane helix</keyword>
<dbReference type="Proteomes" id="UP001152320">
    <property type="component" value="Chromosome 4"/>
</dbReference>
<sequence length="314" mass="34997">MDSVTKIVVDVIIWLIIGCIGLGLELVASPSTPFQRGFYCDDESIRYPYHDDTISTALLIAVGLGIPIITMVFVEWFLHSKLSKTNKPFYSRISLGKYSIHPYAVALYSTIGPMLFGLVVTFLLTNCSKYLIGRLRPHFISVCEPDWSRINCTDEEGYPIYVEQAFCTGENRKLQTDARLSFPSGHSSCAFYLFVYWAVYLQQRFVFSPTPLIRPFLQVVGISLAVFCAETRVSDYKHHAGDVVAGGFLGTVIVILTVIYISDLYSKTLASIPSSEVHVKNDQAEAQKTNYGTVDYKREMSAASNVTCITEAAP</sequence>
<dbReference type="GO" id="GO:0008195">
    <property type="term" value="F:phosphatidate phosphatase activity"/>
    <property type="evidence" value="ECO:0007669"/>
    <property type="project" value="TreeGrafter"/>
</dbReference>
<dbReference type="GO" id="GO:0005886">
    <property type="term" value="C:plasma membrane"/>
    <property type="evidence" value="ECO:0007669"/>
    <property type="project" value="TreeGrafter"/>
</dbReference>
<protein>
    <submittedName>
        <fullName evidence="8">Phospholipid phosphatase 1</fullName>
    </submittedName>
</protein>
<dbReference type="AlphaFoldDB" id="A0A9Q1CFT9"/>
<comment type="caution">
    <text evidence="8">The sequence shown here is derived from an EMBL/GenBank/DDBJ whole genome shotgun (WGS) entry which is preliminary data.</text>
</comment>
<evidence type="ECO:0000256" key="3">
    <source>
        <dbReference type="ARBA" id="ARBA00022692"/>
    </source>
</evidence>
<dbReference type="OrthoDB" id="8907274at2759"/>
<keyword evidence="5 6" id="KW-0472">Membrane</keyword>
<feature type="transmembrane region" description="Helical" evidence="6">
    <location>
        <begin position="12"/>
        <end position="28"/>
    </location>
</feature>